<evidence type="ECO:0000313" key="2">
    <source>
        <dbReference type="Proteomes" id="UP000551616"/>
    </source>
</evidence>
<dbReference type="AlphaFoldDB" id="A0A7V8V880"/>
<protein>
    <submittedName>
        <fullName evidence="1">Uncharacterized protein</fullName>
    </submittedName>
</protein>
<accession>A0A7V8V880</accession>
<reference evidence="1 2" key="1">
    <citation type="submission" date="2020-05" db="EMBL/GenBank/DDBJ databases">
        <title>Bremerella alba sp. nov., a novel planctomycete isolated from the surface of the macroalga Fucus spiralis.</title>
        <authorList>
            <person name="Godinho O."/>
            <person name="Botelho R."/>
            <person name="Albuquerque L."/>
            <person name="Wiegand S."/>
            <person name="Da Costa M.S."/>
            <person name="Lobo-Da-Cunha A."/>
            <person name="Jogler C."/>
            <person name="Lage O.M."/>
        </authorList>
    </citation>
    <scope>NUCLEOTIDE SEQUENCE [LARGE SCALE GENOMIC DNA]</scope>
    <source>
        <strain evidence="1 2">FF15</strain>
    </source>
</reference>
<proteinExistence type="predicted"/>
<dbReference type="RefSeq" id="WP_207398113.1">
    <property type="nucleotide sequence ID" value="NZ_JABRWO010000011.1"/>
</dbReference>
<organism evidence="1 2">
    <name type="scientific">Bremerella alba</name>
    <dbReference type="NCBI Taxonomy" id="980252"/>
    <lineage>
        <taxon>Bacteria</taxon>
        <taxon>Pseudomonadati</taxon>
        <taxon>Planctomycetota</taxon>
        <taxon>Planctomycetia</taxon>
        <taxon>Pirellulales</taxon>
        <taxon>Pirellulaceae</taxon>
        <taxon>Bremerella</taxon>
    </lineage>
</organism>
<dbReference type="Proteomes" id="UP000551616">
    <property type="component" value="Unassembled WGS sequence"/>
</dbReference>
<name>A0A7V8V880_9BACT</name>
<evidence type="ECO:0000313" key="1">
    <source>
        <dbReference type="EMBL" id="MBA2116713.1"/>
    </source>
</evidence>
<keyword evidence="2" id="KW-1185">Reference proteome</keyword>
<dbReference type="EMBL" id="JABRWO010000011">
    <property type="protein sequence ID" value="MBA2116713.1"/>
    <property type="molecule type" value="Genomic_DNA"/>
</dbReference>
<gene>
    <name evidence="1" type="ORF">HOV93_39050</name>
</gene>
<comment type="caution">
    <text evidence="1">The sequence shown here is derived from an EMBL/GenBank/DDBJ whole genome shotgun (WGS) entry which is preliminary data.</text>
</comment>
<sequence>MTIDISRPFFSELIESHREWLSGFDEQYARNWEKLLKADAEAAMCEAGVRRMLASFDVVVSPNEDLNGNQQRVDFSCLSNGEKFFVEVACIPVEKAEKITGIADDFQMIFMRNPTPLNGAIRRKCIGKARQSGNHPAPVLLAIGTWHGSAAMLSFMPPYPEMLLTGMTTMTVFIDKETLESSVEPRYESQLDAAAFIQRSEEDQIKVVRNSISGLLLCGLSFEPVMRVGILHPNASKPFSPSWLPDVPFCEVQINDVDGTLNVQWPKEEQE</sequence>